<evidence type="ECO:0000313" key="2">
    <source>
        <dbReference type="Proteomes" id="UP000653477"/>
    </source>
</evidence>
<dbReference type="PROSITE" id="PS51257">
    <property type="entry name" value="PROKAR_LIPOPROTEIN"/>
    <property type="match status" value="1"/>
</dbReference>
<name>A0ABQ2H640_9PORP</name>
<proteinExistence type="predicted"/>
<keyword evidence="2" id="KW-1185">Reference proteome</keyword>
<evidence type="ECO:0008006" key="3">
    <source>
        <dbReference type="Google" id="ProtNLM"/>
    </source>
</evidence>
<dbReference type="EMBL" id="BMPU01000001">
    <property type="protein sequence ID" value="GGM47353.1"/>
    <property type="molecule type" value="Genomic_DNA"/>
</dbReference>
<accession>A0ABQ2H640</accession>
<comment type="caution">
    <text evidence="1">The sequence shown here is derived from an EMBL/GenBank/DDBJ whole genome shotgun (WGS) entry which is preliminary data.</text>
</comment>
<reference evidence="2" key="1">
    <citation type="journal article" date="2019" name="Int. J. Syst. Evol. Microbiol.">
        <title>The Global Catalogue of Microorganisms (GCM) 10K type strain sequencing project: providing services to taxonomists for standard genome sequencing and annotation.</title>
        <authorList>
            <consortium name="The Broad Institute Genomics Platform"/>
            <consortium name="The Broad Institute Genome Sequencing Center for Infectious Disease"/>
            <person name="Wu L."/>
            <person name="Ma J."/>
        </authorList>
    </citation>
    <scope>NUCLEOTIDE SEQUENCE [LARGE SCALE GENOMIC DNA]</scope>
    <source>
        <strain evidence="2">JCM 30531</strain>
    </source>
</reference>
<dbReference type="InterPro" id="IPR032675">
    <property type="entry name" value="LRR_dom_sf"/>
</dbReference>
<dbReference type="Proteomes" id="UP000653477">
    <property type="component" value="Unassembled WGS sequence"/>
</dbReference>
<evidence type="ECO:0000313" key="1">
    <source>
        <dbReference type="EMBL" id="GGM47353.1"/>
    </source>
</evidence>
<organism evidence="1 2">
    <name type="scientific">Porphyromonas pasteri</name>
    <dbReference type="NCBI Taxonomy" id="1583331"/>
    <lineage>
        <taxon>Bacteria</taxon>
        <taxon>Pseudomonadati</taxon>
        <taxon>Bacteroidota</taxon>
        <taxon>Bacteroidia</taxon>
        <taxon>Bacteroidales</taxon>
        <taxon>Porphyromonadaceae</taxon>
        <taxon>Porphyromonas</taxon>
    </lineage>
</organism>
<sequence length="390" mass="41145">MKKSLALLALASLFIGTTSCRKKDEPKPAPVVSTDPNTTDASADVAAIKNSQAVLTVPAGSVVYIEPQTGLKILGATMDATDKTKYTVGANGLLGINGNVEKLKIQSDDITNLSLPKSSPLLKTLILVSKSSSATATATAIDLSGLTDLESLLIAGYSIESLDLTKQTKLKNLGIGAWDLGANFPEMTDAFGTIPEKASRISEVKLPANNVIENFIMRTATLQDGKCDFDNLPKLKKFFCQSPFFSNFTFAKSTELEILYATAPTAGIKLNADLGNKPNLKDVTFTNATLSKFAISNATGVKLKDSKAGAIAVEFDNIPAVQAAQYIANGAARSTVKSITLKNMEFTEDLLVKMINRLQTSGGTLKVKGELLTTAVNAALSAKGWTGAAL</sequence>
<dbReference type="Gene3D" id="3.80.10.10">
    <property type="entry name" value="Ribonuclease Inhibitor"/>
    <property type="match status" value="1"/>
</dbReference>
<dbReference type="RefSeq" id="WP_188807362.1">
    <property type="nucleotide sequence ID" value="NZ_BMPU01000001.1"/>
</dbReference>
<dbReference type="SUPFAM" id="SSF52058">
    <property type="entry name" value="L domain-like"/>
    <property type="match status" value="1"/>
</dbReference>
<gene>
    <name evidence="1" type="ORF">GCM10007088_02600</name>
</gene>
<protein>
    <recommendedName>
        <fullName evidence="3">Lipoprotein</fullName>
    </recommendedName>
</protein>